<dbReference type="InterPro" id="IPR008271">
    <property type="entry name" value="Ser/Thr_kinase_AS"/>
</dbReference>
<dbReference type="GO" id="GO:0004694">
    <property type="term" value="F:eukaryotic translation initiation factor 2alpha kinase activity"/>
    <property type="evidence" value="ECO:0007669"/>
    <property type="project" value="TreeGrafter"/>
</dbReference>
<evidence type="ECO:0000256" key="3">
    <source>
        <dbReference type="ARBA" id="ARBA00022777"/>
    </source>
</evidence>
<name>A0A915Q661_9BILA</name>
<feature type="region of interest" description="Disordered" evidence="8">
    <location>
        <begin position="1"/>
        <end position="42"/>
    </location>
</feature>
<evidence type="ECO:0000256" key="1">
    <source>
        <dbReference type="ARBA" id="ARBA00022679"/>
    </source>
</evidence>
<dbReference type="GO" id="GO:0005524">
    <property type="term" value="F:ATP binding"/>
    <property type="evidence" value="ECO:0007669"/>
    <property type="project" value="UniProtKB-UniRule"/>
</dbReference>
<dbReference type="InterPro" id="IPR011009">
    <property type="entry name" value="Kinase-like_dom_sf"/>
</dbReference>
<organism evidence="10 11">
    <name type="scientific">Setaria digitata</name>
    <dbReference type="NCBI Taxonomy" id="48799"/>
    <lineage>
        <taxon>Eukaryota</taxon>
        <taxon>Metazoa</taxon>
        <taxon>Ecdysozoa</taxon>
        <taxon>Nematoda</taxon>
        <taxon>Chromadorea</taxon>
        <taxon>Rhabditida</taxon>
        <taxon>Spirurina</taxon>
        <taxon>Spiruromorpha</taxon>
        <taxon>Filarioidea</taxon>
        <taxon>Setariidae</taxon>
        <taxon>Setaria</taxon>
    </lineage>
</organism>
<dbReference type="Proteomes" id="UP000887581">
    <property type="component" value="Unplaced"/>
</dbReference>
<feature type="binding site" evidence="6">
    <location>
        <position position="284"/>
    </location>
    <ligand>
        <name>ATP</name>
        <dbReference type="ChEBI" id="CHEBI:30616"/>
    </ligand>
</feature>
<dbReference type="InterPro" id="IPR017441">
    <property type="entry name" value="Protein_kinase_ATP_BS"/>
</dbReference>
<accession>A0A915Q661</accession>
<evidence type="ECO:0000256" key="8">
    <source>
        <dbReference type="SAM" id="MobiDB-lite"/>
    </source>
</evidence>
<dbReference type="PANTHER" id="PTHR11042">
    <property type="entry name" value="EUKARYOTIC TRANSLATION INITIATION FACTOR 2-ALPHA KINASE EIF2-ALPHA KINASE -RELATED"/>
    <property type="match status" value="1"/>
</dbReference>
<keyword evidence="7" id="KW-0175">Coiled coil</keyword>
<evidence type="ECO:0000313" key="11">
    <source>
        <dbReference type="WBParaSite" id="sdigi.contig89.g4046.t1"/>
    </source>
</evidence>
<evidence type="ECO:0000256" key="5">
    <source>
        <dbReference type="ARBA" id="ARBA00037982"/>
    </source>
</evidence>
<evidence type="ECO:0000256" key="6">
    <source>
        <dbReference type="PROSITE-ProRule" id="PRU10141"/>
    </source>
</evidence>
<dbReference type="PROSITE" id="PS50011">
    <property type="entry name" value="PROTEIN_KINASE_DOM"/>
    <property type="match status" value="1"/>
</dbReference>
<dbReference type="GO" id="GO:0005737">
    <property type="term" value="C:cytoplasm"/>
    <property type="evidence" value="ECO:0007669"/>
    <property type="project" value="TreeGrafter"/>
</dbReference>
<dbReference type="PROSITE" id="PS00107">
    <property type="entry name" value="PROTEIN_KINASE_ATP"/>
    <property type="match status" value="1"/>
</dbReference>
<keyword evidence="10" id="KW-1185">Reference proteome</keyword>
<feature type="compositionally biased region" description="Polar residues" evidence="8">
    <location>
        <begin position="356"/>
        <end position="366"/>
    </location>
</feature>
<feature type="compositionally biased region" description="Basic and acidic residues" evidence="8">
    <location>
        <begin position="32"/>
        <end position="42"/>
    </location>
</feature>
<keyword evidence="4 6" id="KW-0067">ATP-binding</keyword>
<proteinExistence type="inferred from homology"/>
<dbReference type="SMART" id="SM00220">
    <property type="entry name" value="S_TKc"/>
    <property type="match status" value="1"/>
</dbReference>
<sequence>MLNMVKIEECSSDSPETAEEEMDSESNGTDDGISKEEREGKENNNVNVRVEICDIKGRCTVLASGDSVFYCPVTNSPGDVLNIKPNDDDMTKENSADGSKHRKISPFSPFGETSNSSFEEEEKLKRWVITPRVSGTFSRGEGKPIYPSKKKKNKREELEHFEMEIFFASMIEMLCDGEFEGLNIRFREVLKQVAGHFIHSSYLSEDYRAFRVAVRRRIMEILNASTSLRIGTSLTVDNPEKKNYFLSSRYSVDFKEIRRIGLGGFGQVFHVRSNIDGCDYAVKKIQFNLTMSQPVAKIVNEVRLLAAVQHKNIVRYYGAWVELQDLHARRENNNCSYEKEDDAWKDLSGGGKEDISSPTAGSSKLAQTDEDDWEDHFNSISTRKDRFSKQEFSTASSSTISEELKMSHNVSTNQELAVAKRSKRMDPINLMLPQSGAAVMFVQMELCSRTLSDYFAERNADVKREIDRNFNKSIMEQLMSAVAHLHSKKIIHRDIKPSNVFLRDESSSPIPSVLLGDFGLACLHQTKMACSAAIAESKIVTAHTVGVGTSIYAAPEQQNSNFYDNAVDIYSAGIVFFELCVPIYTQMERVETVGKLKKGELSEEFKTSFPEEAELIQEMCKMNPQERPHAFEIVSKLGKIGGNMVSIQDRIQELEKEVTRLKNLLIEHNIAEI</sequence>
<dbReference type="WBParaSite" id="sdigi.contig89.g4046.t1">
    <property type="protein sequence ID" value="sdigi.contig89.g4046.t1"/>
    <property type="gene ID" value="sdigi.contig89.g4046"/>
</dbReference>
<feature type="compositionally biased region" description="Basic and acidic residues" evidence="8">
    <location>
        <begin position="85"/>
        <end position="99"/>
    </location>
</feature>
<feature type="coiled-coil region" evidence="7">
    <location>
        <begin position="644"/>
        <end position="671"/>
    </location>
</feature>
<keyword evidence="1" id="KW-0808">Transferase</keyword>
<feature type="region of interest" description="Disordered" evidence="8">
    <location>
        <begin position="82"/>
        <end position="117"/>
    </location>
</feature>
<reference evidence="11" key="1">
    <citation type="submission" date="2022-11" db="UniProtKB">
        <authorList>
            <consortium name="WormBaseParasite"/>
        </authorList>
    </citation>
    <scope>IDENTIFICATION</scope>
</reference>
<keyword evidence="2 6" id="KW-0547">Nucleotide-binding</keyword>
<evidence type="ECO:0000256" key="7">
    <source>
        <dbReference type="SAM" id="Coils"/>
    </source>
</evidence>
<dbReference type="SUPFAM" id="SSF56112">
    <property type="entry name" value="Protein kinase-like (PK-like)"/>
    <property type="match status" value="1"/>
</dbReference>
<dbReference type="AlphaFoldDB" id="A0A915Q661"/>
<feature type="region of interest" description="Disordered" evidence="8">
    <location>
        <begin position="347"/>
        <end position="372"/>
    </location>
</feature>
<dbReference type="GO" id="GO:0005634">
    <property type="term" value="C:nucleus"/>
    <property type="evidence" value="ECO:0007669"/>
    <property type="project" value="TreeGrafter"/>
</dbReference>
<evidence type="ECO:0000313" key="10">
    <source>
        <dbReference type="Proteomes" id="UP000887581"/>
    </source>
</evidence>
<evidence type="ECO:0000259" key="9">
    <source>
        <dbReference type="PROSITE" id="PS50011"/>
    </source>
</evidence>
<dbReference type="InterPro" id="IPR000719">
    <property type="entry name" value="Prot_kinase_dom"/>
</dbReference>
<dbReference type="CDD" id="cd13996">
    <property type="entry name" value="STKc_EIF2AK"/>
    <property type="match status" value="1"/>
</dbReference>
<dbReference type="PANTHER" id="PTHR11042:SF187">
    <property type="entry name" value="EUKARYOTIC TRANSLATION INITIATION FACTOR 2-ALPHA KINASE 2"/>
    <property type="match status" value="1"/>
</dbReference>
<dbReference type="PROSITE" id="PS00108">
    <property type="entry name" value="PROTEIN_KINASE_ST"/>
    <property type="match status" value="1"/>
</dbReference>
<feature type="domain" description="Protein kinase" evidence="9">
    <location>
        <begin position="254"/>
        <end position="640"/>
    </location>
</feature>
<dbReference type="Pfam" id="PF00069">
    <property type="entry name" value="Pkinase"/>
    <property type="match status" value="2"/>
</dbReference>
<evidence type="ECO:0000256" key="4">
    <source>
        <dbReference type="ARBA" id="ARBA00022840"/>
    </source>
</evidence>
<keyword evidence="3" id="KW-0418">Kinase</keyword>
<dbReference type="Gene3D" id="1.10.510.10">
    <property type="entry name" value="Transferase(Phosphotransferase) domain 1"/>
    <property type="match status" value="1"/>
</dbReference>
<dbReference type="InterPro" id="IPR050339">
    <property type="entry name" value="CC_SR_Kinase"/>
</dbReference>
<evidence type="ECO:0000256" key="2">
    <source>
        <dbReference type="ARBA" id="ARBA00022741"/>
    </source>
</evidence>
<protein>
    <submittedName>
        <fullName evidence="11">Protein kinase domain-containing protein</fullName>
    </submittedName>
</protein>
<comment type="similarity">
    <text evidence="5">Belongs to the protein kinase superfamily. Ser/Thr protein kinase family. GCN2 subfamily.</text>
</comment>
<dbReference type="Gene3D" id="3.30.200.20">
    <property type="entry name" value="Phosphorylase Kinase, domain 1"/>
    <property type="match status" value="1"/>
</dbReference>